<feature type="transmembrane region" description="Helical" evidence="1">
    <location>
        <begin position="15"/>
        <end position="43"/>
    </location>
</feature>
<organism evidence="2 3">
    <name type="scientific">Vibrio inusitatus NBRC 102082</name>
    <dbReference type="NCBI Taxonomy" id="1219070"/>
    <lineage>
        <taxon>Bacteria</taxon>
        <taxon>Pseudomonadati</taxon>
        <taxon>Pseudomonadota</taxon>
        <taxon>Gammaproteobacteria</taxon>
        <taxon>Vibrionales</taxon>
        <taxon>Vibrionaceae</taxon>
        <taxon>Vibrio</taxon>
    </lineage>
</organism>
<keyword evidence="1" id="KW-0812">Transmembrane</keyword>
<gene>
    <name evidence="2" type="ORF">VIN01S_37510</name>
</gene>
<evidence type="ECO:0000256" key="1">
    <source>
        <dbReference type="SAM" id="Phobius"/>
    </source>
</evidence>
<sequence>MLRPIALRLGDSYPLILWISMLMSLGKLYFINIPITLLGVIVYCKYMQYKELCEKCVLQQDVIGVSGMFKK</sequence>
<accession>A0A4Y3I0J7</accession>
<evidence type="ECO:0000313" key="2">
    <source>
        <dbReference type="EMBL" id="GEA52947.1"/>
    </source>
</evidence>
<comment type="caution">
    <text evidence="2">The sequence shown here is derived from an EMBL/GenBank/DDBJ whole genome shotgun (WGS) entry which is preliminary data.</text>
</comment>
<keyword evidence="1" id="KW-1133">Transmembrane helix</keyword>
<evidence type="ECO:0000313" key="3">
    <source>
        <dbReference type="Proteomes" id="UP000318717"/>
    </source>
</evidence>
<name>A0A4Y3I0J7_9VIBR</name>
<protein>
    <submittedName>
        <fullName evidence="2">Uncharacterized protein</fullName>
    </submittedName>
</protein>
<proteinExistence type="predicted"/>
<dbReference type="AlphaFoldDB" id="A0A4Y3I0J7"/>
<dbReference type="Proteomes" id="UP000318717">
    <property type="component" value="Unassembled WGS sequence"/>
</dbReference>
<dbReference type="EMBL" id="BJLF01000032">
    <property type="protein sequence ID" value="GEA52947.1"/>
    <property type="molecule type" value="Genomic_DNA"/>
</dbReference>
<keyword evidence="3" id="KW-1185">Reference proteome</keyword>
<keyword evidence="1" id="KW-0472">Membrane</keyword>
<reference evidence="2 3" key="1">
    <citation type="submission" date="2019-06" db="EMBL/GenBank/DDBJ databases">
        <title>Whole genome shotgun sequence of Vibrio inusitatus NBRC 102082.</title>
        <authorList>
            <person name="Hosoyama A."/>
            <person name="Uohara A."/>
            <person name="Ohji S."/>
            <person name="Ichikawa N."/>
        </authorList>
    </citation>
    <scope>NUCLEOTIDE SEQUENCE [LARGE SCALE GENOMIC DNA]</scope>
    <source>
        <strain evidence="2 3">NBRC 102082</strain>
    </source>
</reference>